<organism evidence="3 4">
    <name type="scientific">Blattamonas nauphoetae</name>
    <dbReference type="NCBI Taxonomy" id="2049346"/>
    <lineage>
        <taxon>Eukaryota</taxon>
        <taxon>Metamonada</taxon>
        <taxon>Preaxostyla</taxon>
        <taxon>Oxymonadida</taxon>
        <taxon>Blattamonas</taxon>
    </lineage>
</organism>
<dbReference type="SUPFAM" id="SSF49899">
    <property type="entry name" value="Concanavalin A-like lectins/glucanases"/>
    <property type="match status" value="1"/>
</dbReference>
<dbReference type="InterPro" id="IPR013320">
    <property type="entry name" value="ConA-like_dom_sf"/>
</dbReference>
<keyword evidence="2" id="KW-0472">Membrane</keyword>
<dbReference type="PANTHER" id="PTHR20921">
    <property type="entry name" value="TRANSMEMBRANE PROTEIN 222"/>
    <property type="match status" value="1"/>
</dbReference>
<dbReference type="InterPro" id="IPR043136">
    <property type="entry name" value="B30.2/SPRY_sf"/>
</dbReference>
<evidence type="ECO:0000256" key="2">
    <source>
        <dbReference type="SAM" id="Phobius"/>
    </source>
</evidence>
<dbReference type="InterPro" id="IPR016024">
    <property type="entry name" value="ARM-type_fold"/>
</dbReference>
<dbReference type="Gene3D" id="2.60.120.920">
    <property type="match status" value="1"/>
</dbReference>
<accession>A0ABQ9Y9Q7</accession>
<keyword evidence="2 3" id="KW-0812">Transmembrane</keyword>
<keyword evidence="4" id="KW-1185">Reference proteome</keyword>
<evidence type="ECO:0000313" key="3">
    <source>
        <dbReference type="EMBL" id="KAK2960429.1"/>
    </source>
</evidence>
<keyword evidence="2" id="KW-1133">Transmembrane helix</keyword>
<sequence length="786" mass="88501">MTMISDQSETLSTSNVKHIYTESDEQDVFHVELQIDDLHHHLDTVRSGTKDEIIPALESLGLLVFQKTQYADLLLNNGIVQTCTNLMKGRDRDPLVIACLDLLNIISIRLTRSATTQKSPKLVEPLIILSQSDNPTVASSAIVSLCTQLSQNPHQSMKAPYKSFLFLTPSLLAIGDLDIDAKDAILDHLTDLLKELETSGLDADGNPKPPTRAELLAAQKMLEKPLTWTQLVEWLNDELYPVLPQITDGPPSSTTQKGILVMNTLTKVTPIGFDEQKRQREAQLKQNTQMSGWDTRGAALKHYMGSAVEWEKTKGQSGLLEVPAELPTSRPAPPDPFVFNKPRQRPPPAPLPVPNISTDDNKPAVPSTAILYGGTQRTKGFALYTEDNSEPVEEIDVHQELFFLNPTPDCAIVDTANKVVMIEDETCTIGIDHVIDEGVWRLELRFFNTDKVRSVGIVSAYMDIPPQYRLGSDASSVGYYGINGPIRYDKRWTATNQAFFDRDIIAIEVDMDTDPRSCVFWVNGVQQMLFARKIPDAVRFAFQLYYAGSSCEILCLKKLAVSSYKKIWGRKTDDVLLQDDHEQRTIQDCFLNENPGKDRYPFSIVWTIIPCMTELMPVVGHLGICDSLGRVWDFQGPYSVGIDQMAFGRPMKVLRLFRQDSTIQLPSSFPDDSDPLTLPEVREQWDRSIQIISEQYSHTVHNIITNNCHHHVRDCLNHFFDAINQKIPNFYQHVSMPGAGAKCILGGKWIKRSYQLRTYLPLLIIILVIIVIVVLTVVFVNSTRKR</sequence>
<evidence type="ECO:0000313" key="4">
    <source>
        <dbReference type="Proteomes" id="UP001281761"/>
    </source>
</evidence>
<dbReference type="InterPro" id="IPR008496">
    <property type="entry name" value="TMEM222/RTE1"/>
</dbReference>
<evidence type="ECO:0000256" key="1">
    <source>
        <dbReference type="SAM" id="MobiDB-lite"/>
    </source>
</evidence>
<dbReference type="InterPro" id="IPR011989">
    <property type="entry name" value="ARM-like"/>
</dbReference>
<name>A0ABQ9Y9Q7_9EUKA</name>
<feature type="transmembrane region" description="Helical" evidence="2">
    <location>
        <begin position="759"/>
        <end position="780"/>
    </location>
</feature>
<dbReference type="PANTHER" id="PTHR20921:SF0">
    <property type="entry name" value="TRANSMEMBRANE PROTEIN 222"/>
    <property type="match status" value="1"/>
</dbReference>
<dbReference type="Gene3D" id="1.25.10.10">
    <property type="entry name" value="Leucine-rich Repeat Variant"/>
    <property type="match status" value="1"/>
</dbReference>
<dbReference type="EMBL" id="JARBJD010000023">
    <property type="protein sequence ID" value="KAK2960429.1"/>
    <property type="molecule type" value="Genomic_DNA"/>
</dbReference>
<feature type="region of interest" description="Disordered" evidence="1">
    <location>
        <begin position="324"/>
        <end position="362"/>
    </location>
</feature>
<dbReference type="Pfam" id="PF05608">
    <property type="entry name" value="RTE1"/>
    <property type="match status" value="1"/>
</dbReference>
<dbReference type="SUPFAM" id="SSF48371">
    <property type="entry name" value="ARM repeat"/>
    <property type="match status" value="1"/>
</dbReference>
<comment type="caution">
    <text evidence="3">The sequence shown here is derived from an EMBL/GenBank/DDBJ whole genome shotgun (WGS) entry which is preliminary data.</text>
</comment>
<dbReference type="Proteomes" id="UP001281761">
    <property type="component" value="Unassembled WGS sequence"/>
</dbReference>
<gene>
    <name evidence="3" type="ORF">BLNAU_4646</name>
</gene>
<reference evidence="3 4" key="1">
    <citation type="journal article" date="2022" name="bioRxiv">
        <title>Genomics of Preaxostyla Flagellates Illuminates Evolutionary Transitions and the Path Towards Mitochondrial Loss.</title>
        <authorList>
            <person name="Novak L.V.F."/>
            <person name="Treitli S.C."/>
            <person name="Pyrih J."/>
            <person name="Halakuc P."/>
            <person name="Pipaliya S.V."/>
            <person name="Vacek V."/>
            <person name="Brzon O."/>
            <person name="Soukal P."/>
            <person name="Eme L."/>
            <person name="Dacks J.B."/>
            <person name="Karnkowska A."/>
            <person name="Elias M."/>
            <person name="Hampl V."/>
        </authorList>
    </citation>
    <scope>NUCLEOTIDE SEQUENCE [LARGE SCALE GENOMIC DNA]</scope>
    <source>
        <strain evidence="3">NAU3</strain>
        <tissue evidence="3">Gut</tissue>
    </source>
</reference>
<protein>
    <submittedName>
        <fullName evidence="3">Transmembrane protein 222</fullName>
    </submittedName>
</protein>
<proteinExistence type="predicted"/>